<feature type="domain" description="7,8-dihydro-6-hydroxymethylpterin-pyrophosphokinase" evidence="9">
    <location>
        <begin position="89"/>
        <end position="100"/>
    </location>
</feature>
<comment type="catalytic activity">
    <reaction evidence="1">
        <text>6-hydroxymethyl-7,8-dihydropterin + ATP = (7,8-dihydropterin-6-yl)methyl diphosphate + AMP + H(+)</text>
        <dbReference type="Rhea" id="RHEA:11412"/>
        <dbReference type="ChEBI" id="CHEBI:15378"/>
        <dbReference type="ChEBI" id="CHEBI:30616"/>
        <dbReference type="ChEBI" id="CHEBI:44841"/>
        <dbReference type="ChEBI" id="CHEBI:72950"/>
        <dbReference type="ChEBI" id="CHEBI:456215"/>
        <dbReference type="EC" id="2.7.6.3"/>
    </reaction>
</comment>
<organism evidence="10 11">
    <name type="scientific">Peribacillus deserti</name>
    <dbReference type="NCBI Taxonomy" id="673318"/>
    <lineage>
        <taxon>Bacteria</taxon>
        <taxon>Bacillati</taxon>
        <taxon>Bacillota</taxon>
        <taxon>Bacilli</taxon>
        <taxon>Bacillales</taxon>
        <taxon>Bacillaceae</taxon>
        <taxon>Peribacillus</taxon>
    </lineage>
</organism>
<comment type="pathway">
    <text evidence="2">Cofactor biosynthesis; tetrahydrofolate biosynthesis; 2-amino-4-hydroxy-6-hydroxymethyl-7,8-dihydropteridine diphosphate from 7,8-dihydroneopterin triphosphate: step 4/4.</text>
</comment>
<dbReference type="GO" id="GO:0046656">
    <property type="term" value="P:folic acid biosynthetic process"/>
    <property type="evidence" value="ECO:0007669"/>
    <property type="project" value="UniProtKB-KW"/>
</dbReference>
<dbReference type="UniPathway" id="UPA00077">
    <property type="reaction ID" value="UER00155"/>
</dbReference>
<dbReference type="GO" id="GO:0005524">
    <property type="term" value="F:ATP binding"/>
    <property type="evidence" value="ECO:0007669"/>
    <property type="project" value="UniProtKB-KW"/>
</dbReference>
<protein>
    <recommendedName>
        <fullName evidence="3">2-amino-4-hydroxy-6-hydroxymethyldihydropteridine diphosphokinase</fullName>
        <ecNumber evidence="3">2.7.6.3</ecNumber>
    </recommendedName>
</protein>
<proteinExistence type="predicted"/>
<dbReference type="GO" id="GO:0046654">
    <property type="term" value="P:tetrahydrofolate biosynthetic process"/>
    <property type="evidence" value="ECO:0007669"/>
    <property type="project" value="UniProtKB-UniPathway"/>
</dbReference>
<dbReference type="EMBL" id="PGUY01000015">
    <property type="protein sequence ID" value="PLT30836.1"/>
    <property type="molecule type" value="Genomic_DNA"/>
</dbReference>
<evidence type="ECO:0000256" key="4">
    <source>
        <dbReference type="ARBA" id="ARBA00022679"/>
    </source>
</evidence>
<dbReference type="InterPro" id="IPR000550">
    <property type="entry name" value="Hppk"/>
</dbReference>
<evidence type="ECO:0000256" key="2">
    <source>
        <dbReference type="ARBA" id="ARBA00005051"/>
    </source>
</evidence>
<dbReference type="OrthoDB" id="9808041at2"/>
<dbReference type="Gene3D" id="3.30.70.560">
    <property type="entry name" value="7,8-Dihydro-6-hydroxymethylpterin-pyrophosphokinase HPPK"/>
    <property type="match status" value="1"/>
</dbReference>
<keyword evidence="8" id="KW-0289">Folate biosynthesis</keyword>
<evidence type="ECO:0000259" key="9">
    <source>
        <dbReference type="PROSITE" id="PS00794"/>
    </source>
</evidence>
<dbReference type="RefSeq" id="WP_101640676.1">
    <property type="nucleotide sequence ID" value="NZ_PGUY01000015.1"/>
</dbReference>
<dbReference type="Pfam" id="PF01288">
    <property type="entry name" value="HPPK"/>
    <property type="match status" value="1"/>
</dbReference>
<dbReference type="AlphaFoldDB" id="A0A2N5M900"/>
<keyword evidence="5" id="KW-0547">Nucleotide-binding</keyword>
<keyword evidence="6 10" id="KW-0418">Kinase</keyword>
<evidence type="ECO:0000256" key="8">
    <source>
        <dbReference type="ARBA" id="ARBA00022909"/>
    </source>
</evidence>
<evidence type="ECO:0000313" key="10">
    <source>
        <dbReference type="EMBL" id="PLT30836.1"/>
    </source>
</evidence>
<evidence type="ECO:0000256" key="5">
    <source>
        <dbReference type="ARBA" id="ARBA00022741"/>
    </source>
</evidence>
<dbReference type="NCBIfam" id="TIGR01498">
    <property type="entry name" value="folK"/>
    <property type="match status" value="1"/>
</dbReference>
<evidence type="ECO:0000256" key="1">
    <source>
        <dbReference type="ARBA" id="ARBA00000198"/>
    </source>
</evidence>
<evidence type="ECO:0000256" key="3">
    <source>
        <dbReference type="ARBA" id="ARBA00013253"/>
    </source>
</evidence>
<comment type="caution">
    <text evidence="10">The sequence shown here is derived from an EMBL/GenBank/DDBJ whole genome shotgun (WGS) entry which is preliminary data.</text>
</comment>
<dbReference type="EC" id="2.7.6.3" evidence="3"/>
<sequence>MNYTAYLSLGTNMGDRVKYLRDAVQLLHNDTEIGITSISSIYETDPVGYVDQERFLNIVLEVKTSKKPDELLRKCQQIELELGRKREIRWGPRTIDLDILLYNHENIETESLSIPHPRMHERAFVLVPLIEINPGLSLPMIDKPLSEILEAIPDKEGVRLWKRKNGEDVFGLFVN</sequence>
<reference evidence="10 11" key="1">
    <citation type="submission" date="2017-11" db="EMBL/GenBank/DDBJ databases">
        <title>Comparitive Functional Genomics of Dry Heat Resistant strains isolated from the Viking Spacecraft.</title>
        <authorList>
            <person name="Seuylemezian A."/>
            <person name="Cooper K."/>
            <person name="Vaishampayan P."/>
        </authorList>
    </citation>
    <scope>NUCLEOTIDE SEQUENCE [LARGE SCALE GENOMIC DNA]</scope>
    <source>
        <strain evidence="10 11">V1-29</strain>
    </source>
</reference>
<evidence type="ECO:0000256" key="7">
    <source>
        <dbReference type="ARBA" id="ARBA00022840"/>
    </source>
</evidence>
<dbReference type="PROSITE" id="PS00794">
    <property type="entry name" value="HPPK"/>
    <property type="match status" value="1"/>
</dbReference>
<name>A0A2N5M900_9BACI</name>
<dbReference type="PANTHER" id="PTHR43071:SF1">
    <property type="entry name" value="2-AMINO-4-HYDROXY-6-HYDROXYMETHYLDIHYDROPTERIDINE PYROPHOSPHOKINASE"/>
    <property type="match status" value="1"/>
</dbReference>
<keyword evidence="7" id="KW-0067">ATP-binding</keyword>
<dbReference type="SUPFAM" id="SSF55083">
    <property type="entry name" value="6-hydroxymethyl-7,8-dihydropterin pyrophosphokinase, HPPK"/>
    <property type="match status" value="1"/>
</dbReference>
<accession>A0A2N5M900</accession>
<dbReference type="GO" id="GO:0016301">
    <property type="term" value="F:kinase activity"/>
    <property type="evidence" value="ECO:0007669"/>
    <property type="project" value="UniProtKB-KW"/>
</dbReference>
<dbReference type="InterPro" id="IPR035907">
    <property type="entry name" value="Hppk_sf"/>
</dbReference>
<dbReference type="CDD" id="cd00483">
    <property type="entry name" value="HPPK"/>
    <property type="match status" value="1"/>
</dbReference>
<dbReference type="Proteomes" id="UP000234748">
    <property type="component" value="Unassembled WGS sequence"/>
</dbReference>
<evidence type="ECO:0000313" key="11">
    <source>
        <dbReference type="Proteomes" id="UP000234748"/>
    </source>
</evidence>
<evidence type="ECO:0000256" key="6">
    <source>
        <dbReference type="ARBA" id="ARBA00022777"/>
    </source>
</evidence>
<gene>
    <name evidence="10" type="primary">folK</name>
    <name evidence="10" type="ORF">CUU66_05505</name>
</gene>
<dbReference type="PANTHER" id="PTHR43071">
    <property type="entry name" value="2-AMINO-4-HYDROXY-6-HYDROXYMETHYLDIHYDROPTERIDINE PYROPHOSPHOKINASE"/>
    <property type="match status" value="1"/>
</dbReference>
<dbReference type="GO" id="GO:0003848">
    <property type="term" value="F:2-amino-4-hydroxy-6-hydroxymethyldihydropteridine diphosphokinase activity"/>
    <property type="evidence" value="ECO:0007669"/>
    <property type="project" value="UniProtKB-EC"/>
</dbReference>
<keyword evidence="4" id="KW-0808">Transferase</keyword>
<keyword evidence="11" id="KW-1185">Reference proteome</keyword>